<reference evidence="5" key="1">
    <citation type="submission" date="2020-07" db="EMBL/GenBank/DDBJ databases">
        <title>Ethylene signaling mediates host invasion by parasitic plants.</title>
        <authorList>
            <person name="Yoshida S."/>
        </authorList>
    </citation>
    <scope>NUCLEOTIDE SEQUENCE</scope>
    <source>
        <strain evidence="5">Okayama</strain>
    </source>
</reference>
<organism evidence="5 6">
    <name type="scientific">Phtheirospermum japonicum</name>
    <dbReference type="NCBI Taxonomy" id="374723"/>
    <lineage>
        <taxon>Eukaryota</taxon>
        <taxon>Viridiplantae</taxon>
        <taxon>Streptophyta</taxon>
        <taxon>Embryophyta</taxon>
        <taxon>Tracheophyta</taxon>
        <taxon>Spermatophyta</taxon>
        <taxon>Magnoliopsida</taxon>
        <taxon>eudicotyledons</taxon>
        <taxon>Gunneridae</taxon>
        <taxon>Pentapetalae</taxon>
        <taxon>asterids</taxon>
        <taxon>lamiids</taxon>
        <taxon>Lamiales</taxon>
        <taxon>Orobanchaceae</taxon>
        <taxon>Orobanchaceae incertae sedis</taxon>
        <taxon>Phtheirospermum</taxon>
    </lineage>
</organism>
<dbReference type="GO" id="GO:0000049">
    <property type="term" value="F:tRNA binding"/>
    <property type="evidence" value="ECO:0007669"/>
    <property type="project" value="InterPro"/>
</dbReference>
<evidence type="ECO:0000256" key="3">
    <source>
        <dbReference type="HAMAP-Rule" id="MF_03054"/>
    </source>
</evidence>
<keyword evidence="1 3" id="KW-0963">Cytoplasm</keyword>
<comment type="similarity">
    <text evidence="3">Belongs to the CTU2/NCS2 family.</text>
</comment>
<dbReference type="UniPathway" id="UPA00988"/>
<dbReference type="GO" id="GO:0032447">
    <property type="term" value="P:protein urmylation"/>
    <property type="evidence" value="ECO:0007669"/>
    <property type="project" value="UniProtKB-UniRule"/>
</dbReference>
<sequence length="502" mass="54737">MACNSGTCQSGCHRDEYSVGEDDQKKPSATENGDKSTHVSSRGGDFSGRGLCLKCKVNESIAATHPAVSGGGGGDGVRFCADCFRSNLYGKFRLAVTSNALISPSDNVLVAFSGGSSSRVALQFVHEMQQKAQKNFDASREKVLPVFQVGVAYVDETAIYPVPSDVHDRALNEMGLIVSGLAPPEKRFSIVPTESVYSPDFASAKDRLTNLIAAVHDVTGKEDLIEHLRMLCLQKAAFENGYTKILLGTCTSRIACHVLEATVKGQGFSLAADIQYVDARWKIPVVLPLRDCLSEELNMLCSLDSLKTVVEAFERPRSGINGLISSFVKLLKEENPSRESTIVRTAGKLTPFCFNTTPEADDDQNGHLASKRRQKKYNLNPNESKPQESFCVVCNSPLKESSVSGLNGFDNGETNVDIYAAACSSCQYQILPKDTSSLDSFFSMLPESVATMAKDARDNQSLLRKVLLSPIQKEASFMISMTKDFQQFVFSQNFAEKEASRN</sequence>
<evidence type="ECO:0000256" key="1">
    <source>
        <dbReference type="ARBA" id="ARBA00022490"/>
    </source>
</evidence>
<evidence type="ECO:0000256" key="4">
    <source>
        <dbReference type="SAM" id="MobiDB-lite"/>
    </source>
</evidence>
<dbReference type="GO" id="GO:0005829">
    <property type="term" value="C:cytosol"/>
    <property type="evidence" value="ECO:0007669"/>
    <property type="project" value="TreeGrafter"/>
</dbReference>
<dbReference type="EMBL" id="BMAC01000272">
    <property type="protein sequence ID" value="GFP92225.1"/>
    <property type="molecule type" value="Genomic_DNA"/>
</dbReference>
<dbReference type="InterPro" id="IPR019407">
    <property type="entry name" value="CTU2"/>
</dbReference>
<feature type="region of interest" description="Disordered" evidence="4">
    <location>
        <begin position="16"/>
        <end position="43"/>
    </location>
</feature>
<evidence type="ECO:0000313" key="6">
    <source>
        <dbReference type="Proteomes" id="UP000653305"/>
    </source>
</evidence>
<comment type="function">
    <text evidence="3">Plays a central role in 2-thiolation of mcm(5)S(2)U at tRNA wobble positions of tRNA(Lys), tRNA(Glu) and tRNA(Gln). May act by forming a heterodimer with NCS6/CTU1 that ligates sulfur from thiocarboxylated URM1 onto the uridine of tRNAs at wobble position.</text>
</comment>
<evidence type="ECO:0000256" key="2">
    <source>
        <dbReference type="ARBA" id="ARBA00022694"/>
    </source>
</evidence>
<dbReference type="SUPFAM" id="SSF52402">
    <property type="entry name" value="Adenine nucleotide alpha hydrolases-like"/>
    <property type="match status" value="1"/>
</dbReference>
<gene>
    <name evidence="5" type="ORF">PHJA_001366600</name>
</gene>
<dbReference type="GO" id="GO:0016783">
    <property type="term" value="F:sulfurtransferase activity"/>
    <property type="evidence" value="ECO:0007669"/>
    <property type="project" value="TreeGrafter"/>
</dbReference>
<dbReference type="OrthoDB" id="25129at2759"/>
<name>A0A830CAQ8_9LAMI</name>
<dbReference type="PANTHER" id="PTHR20882:SF14">
    <property type="entry name" value="CYTOPLASMIC TRNA 2-THIOLATION PROTEIN 2"/>
    <property type="match status" value="1"/>
</dbReference>
<dbReference type="InterPro" id="IPR014729">
    <property type="entry name" value="Rossmann-like_a/b/a_fold"/>
</dbReference>
<dbReference type="Gene3D" id="3.40.50.620">
    <property type="entry name" value="HUPs"/>
    <property type="match status" value="1"/>
</dbReference>
<dbReference type="Proteomes" id="UP000653305">
    <property type="component" value="Unassembled WGS sequence"/>
</dbReference>
<accession>A0A830CAQ8</accession>
<dbReference type="HAMAP" id="MF_03054">
    <property type="entry name" value="CTU2"/>
    <property type="match status" value="1"/>
</dbReference>
<dbReference type="GO" id="GO:0002143">
    <property type="term" value="P:tRNA wobble position uridine thiolation"/>
    <property type="evidence" value="ECO:0007669"/>
    <property type="project" value="TreeGrafter"/>
</dbReference>
<protein>
    <recommendedName>
        <fullName evidence="3">Cytoplasmic tRNA 2-thiolation protein 2</fullName>
    </recommendedName>
</protein>
<dbReference type="PANTHER" id="PTHR20882">
    <property type="entry name" value="CYTOPLASMIC TRNA 2-THIOLATION PROTEIN 2"/>
    <property type="match status" value="1"/>
</dbReference>
<comment type="caution">
    <text evidence="5">The sequence shown here is derived from an EMBL/GenBank/DDBJ whole genome shotgun (WGS) entry which is preliminary data.</text>
</comment>
<dbReference type="GO" id="GO:0016779">
    <property type="term" value="F:nucleotidyltransferase activity"/>
    <property type="evidence" value="ECO:0007669"/>
    <property type="project" value="UniProtKB-UniRule"/>
</dbReference>
<evidence type="ECO:0000313" key="5">
    <source>
        <dbReference type="EMBL" id="GFP92225.1"/>
    </source>
</evidence>
<feature type="compositionally biased region" description="Basic and acidic residues" evidence="4">
    <location>
        <begin position="16"/>
        <end position="37"/>
    </location>
</feature>
<comment type="pathway">
    <text evidence="3">tRNA modification; 5-methoxycarbonylmethyl-2-thiouridine-tRNA biosynthesis.</text>
</comment>
<proteinExistence type="inferred from homology"/>
<comment type="subcellular location">
    <subcellularLocation>
        <location evidence="3">Cytoplasm</location>
    </subcellularLocation>
</comment>
<keyword evidence="2 3" id="KW-0819">tRNA processing</keyword>
<keyword evidence="6" id="KW-1185">Reference proteome</keyword>
<dbReference type="AlphaFoldDB" id="A0A830CAQ8"/>